<dbReference type="PANTHER" id="PTHR11733">
    <property type="entry name" value="ZINC METALLOPROTEASE FAMILY M13 NEPRILYSIN-RELATED"/>
    <property type="match status" value="1"/>
</dbReference>
<keyword evidence="6" id="KW-0378">Hydrolase</keyword>
<feature type="domain" description="Peptidase M13 C-terminal" evidence="10">
    <location>
        <begin position="426"/>
        <end position="602"/>
    </location>
</feature>
<dbReference type="OrthoDB" id="8048565at2759"/>
<gene>
    <name evidence="12" type="primary">Dgri\GH21315</name>
    <name evidence="12" type="ORF">Dgri_GH21315</name>
</gene>
<dbReference type="InParanoid" id="B4J885"/>
<dbReference type="eggNOG" id="KOG3624">
    <property type="taxonomic scope" value="Eukaryota"/>
</dbReference>
<evidence type="ECO:0000256" key="5">
    <source>
        <dbReference type="ARBA" id="ARBA00022723"/>
    </source>
</evidence>
<dbReference type="Pfam" id="PF01431">
    <property type="entry name" value="Peptidase_M13"/>
    <property type="match status" value="1"/>
</dbReference>
<dbReference type="Pfam" id="PF05649">
    <property type="entry name" value="Peptidase_M13_N"/>
    <property type="match status" value="1"/>
</dbReference>
<dbReference type="FunCoup" id="B4J885">
    <property type="interactions" value="15"/>
</dbReference>
<dbReference type="GO" id="GO:0016485">
    <property type="term" value="P:protein processing"/>
    <property type="evidence" value="ECO:0007669"/>
    <property type="project" value="TreeGrafter"/>
</dbReference>
<comment type="subcellular location">
    <subcellularLocation>
        <location evidence="2">Cell membrane</location>
        <topology evidence="2">Single-pass type II membrane protein</topology>
    </subcellularLocation>
</comment>
<keyword evidence="13" id="KW-1185">Reference proteome</keyword>
<evidence type="ECO:0000313" key="12">
    <source>
        <dbReference type="EMBL" id="EDW01222.1"/>
    </source>
</evidence>
<dbReference type="SMR" id="B4J885"/>
<evidence type="ECO:0000256" key="1">
    <source>
        <dbReference type="ARBA" id="ARBA00001947"/>
    </source>
</evidence>
<evidence type="ECO:0000313" key="13">
    <source>
        <dbReference type="Proteomes" id="UP000001070"/>
    </source>
</evidence>
<name>B4J885_DROGR</name>
<comment type="cofactor">
    <cofactor evidence="1">
        <name>Zn(2+)</name>
        <dbReference type="ChEBI" id="CHEBI:29105"/>
    </cofactor>
</comment>
<dbReference type="PhylomeDB" id="B4J885"/>
<keyword evidence="5" id="KW-0479">Metal-binding</keyword>
<dbReference type="Gene3D" id="3.40.390.10">
    <property type="entry name" value="Collagenase (Catalytic Domain)"/>
    <property type="match status" value="1"/>
</dbReference>
<dbReference type="OMA" id="SCIHHMR"/>
<evidence type="ECO:0000256" key="6">
    <source>
        <dbReference type="ARBA" id="ARBA00022801"/>
    </source>
</evidence>
<keyword evidence="8" id="KW-0482">Metalloprotease</keyword>
<dbReference type="InterPro" id="IPR024079">
    <property type="entry name" value="MetalloPept_cat_dom_sf"/>
</dbReference>
<organism evidence="13">
    <name type="scientific">Drosophila grimshawi</name>
    <name type="common">Hawaiian fruit fly</name>
    <name type="synonym">Idiomyia grimshawi</name>
    <dbReference type="NCBI Taxonomy" id="7222"/>
    <lineage>
        <taxon>Eukaryota</taxon>
        <taxon>Metazoa</taxon>
        <taxon>Ecdysozoa</taxon>
        <taxon>Arthropoda</taxon>
        <taxon>Hexapoda</taxon>
        <taxon>Insecta</taxon>
        <taxon>Pterygota</taxon>
        <taxon>Neoptera</taxon>
        <taxon>Endopterygota</taxon>
        <taxon>Diptera</taxon>
        <taxon>Brachycera</taxon>
        <taxon>Muscomorpha</taxon>
        <taxon>Ephydroidea</taxon>
        <taxon>Drosophilidae</taxon>
        <taxon>Drosophila</taxon>
        <taxon>Hawaiian Drosophila</taxon>
    </lineage>
</organism>
<dbReference type="KEGG" id="dgr:6560253"/>
<comment type="similarity">
    <text evidence="3">Belongs to the peptidase M13 family.</text>
</comment>
<dbReference type="GO" id="GO:0004222">
    <property type="term" value="F:metalloendopeptidase activity"/>
    <property type="evidence" value="ECO:0007669"/>
    <property type="project" value="InterPro"/>
</dbReference>
<proteinExistence type="inferred from homology"/>
<dbReference type="SUPFAM" id="SSF55486">
    <property type="entry name" value="Metalloproteases ('zincins'), catalytic domain"/>
    <property type="match status" value="1"/>
</dbReference>
<evidence type="ECO:0000256" key="9">
    <source>
        <dbReference type="SAM" id="SignalP"/>
    </source>
</evidence>
<dbReference type="InterPro" id="IPR008753">
    <property type="entry name" value="Peptidase_M13_N"/>
</dbReference>
<evidence type="ECO:0000256" key="7">
    <source>
        <dbReference type="ARBA" id="ARBA00022833"/>
    </source>
</evidence>
<protein>
    <submittedName>
        <fullName evidence="12">GH21315</fullName>
    </submittedName>
</protein>
<dbReference type="STRING" id="7222.B4J885"/>
<dbReference type="PANTHER" id="PTHR11733:SF241">
    <property type="entry name" value="GH26575P-RELATED"/>
    <property type="match status" value="1"/>
</dbReference>
<dbReference type="Proteomes" id="UP000001070">
    <property type="component" value="Unassembled WGS sequence"/>
</dbReference>
<evidence type="ECO:0000259" key="11">
    <source>
        <dbReference type="Pfam" id="PF05649"/>
    </source>
</evidence>
<dbReference type="AlphaFoldDB" id="B4J885"/>
<dbReference type="EMBL" id="CH916367">
    <property type="protein sequence ID" value="EDW01222.1"/>
    <property type="molecule type" value="Genomic_DNA"/>
</dbReference>
<dbReference type="HOGENOM" id="CLU_006187_9_1_1"/>
<evidence type="ECO:0000259" key="10">
    <source>
        <dbReference type="Pfam" id="PF01431"/>
    </source>
</evidence>
<feature type="chain" id="PRO_5002808534" evidence="9">
    <location>
        <begin position="20"/>
        <end position="613"/>
    </location>
</feature>
<keyword evidence="7" id="KW-0862">Zinc</keyword>
<feature type="signal peptide" evidence="9">
    <location>
        <begin position="1"/>
        <end position="19"/>
    </location>
</feature>
<dbReference type="Gene3D" id="1.10.1380.10">
    <property type="entry name" value="Neutral endopeptidase , domain2"/>
    <property type="match status" value="1"/>
</dbReference>
<dbReference type="InterPro" id="IPR018497">
    <property type="entry name" value="Peptidase_M13_C"/>
</dbReference>
<evidence type="ECO:0000256" key="8">
    <source>
        <dbReference type="ARBA" id="ARBA00023049"/>
    </source>
</evidence>
<keyword evidence="4" id="KW-0645">Protease</keyword>
<evidence type="ECO:0000256" key="3">
    <source>
        <dbReference type="ARBA" id="ARBA00007357"/>
    </source>
</evidence>
<dbReference type="InterPro" id="IPR000718">
    <property type="entry name" value="Peptidase_M13"/>
</dbReference>
<evidence type="ECO:0000256" key="2">
    <source>
        <dbReference type="ARBA" id="ARBA00004401"/>
    </source>
</evidence>
<accession>B4J885</accession>
<dbReference type="PRINTS" id="PR00786">
    <property type="entry name" value="NEPRILYSIN"/>
</dbReference>
<dbReference type="GO" id="GO:0005886">
    <property type="term" value="C:plasma membrane"/>
    <property type="evidence" value="ECO:0007669"/>
    <property type="project" value="UniProtKB-SubCell"/>
</dbReference>
<feature type="domain" description="Peptidase M13 N-terminal" evidence="11">
    <location>
        <begin position="189"/>
        <end position="355"/>
    </location>
</feature>
<evidence type="ECO:0000256" key="4">
    <source>
        <dbReference type="ARBA" id="ARBA00022670"/>
    </source>
</evidence>
<dbReference type="InterPro" id="IPR042089">
    <property type="entry name" value="Peptidase_M13_dom_2"/>
</dbReference>
<reference evidence="12 13" key="1">
    <citation type="journal article" date="2007" name="Nature">
        <title>Evolution of genes and genomes on the Drosophila phylogeny.</title>
        <authorList>
            <consortium name="Drosophila 12 Genomes Consortium"/>
            <person name="Clark A.G."/>
            <person name="Eisen M.B."/>
            <person name="Smith D.R."/>
            <person name="Bergman C.M."/>
            <person name="Oliver B."/>
            <person name="Markow T.A."/>
            <person name="Kaufman T.C."/>
            <person name="Kellis M."/>
            <person name="Gelbart W."/>
            <person name="Iyer V.N."/>
            <person name="Pollard D.A."/>
            <person name="Sackton T.B."/>
            <person name="Larracuente A.M."/>
            <person name="Singh N.D."/>
            <person name="Abad J.P."/>
            <person name="Abt D.N."/>
            <person name="Adryan B."/>
            <person name="Aguade M."/>
            <person name="Akashi H."/>
            <person name="Anderson W.W."/>
            <person name="Aquadro C.F."/>
            <person name="Ardell D.H."/>
            <person name="Arguello R."/>
            <person name="Artieri C.G."/>
            <person name="Barbash D.A."/>
            <person name="Barker D."/>
            <person name="Barsanti P."/>
            <person name="Batterham P."/>
            <person name="Batzoglou S."/>
            <person name="Begun D."/>
            <person name="Bhutkar A."/>
            <person name="Blanco E."/>
            <person name="Bosak S.A."/>
            <person name="Bradley R.K."/>
            <person name="Brand A.D."/>
            <person name="Brent M.R."/>
            <person name="Brooks A.N."/>
            <person name="Brown R.H."/>
            <person name="Butlin R.K."/>
            <person name="Caggese C."/>
            <person name="Calvi B.R."/>
            <person name="Bernardo de Carvalho A."/>
            <person name="Caspi A."/>
            <person name="Castrezana S."/>
            <person name="Celniker S.E."/>
            <person name="Chang J.L."/>
            <person name="Chapple C."/>
            <person name="Chatterji S."/>
            <person name="Chinwalla A."/>
            <person name="Civetta A."/>
            <person name="Clifton S.W."/>
            <person name="Comeron J.M."/>
            <person name="Costello J.C."/>
            <person name="Coyne J.A."/>
            <person name="Daub J."/>
            <person name="David R.G."/>
            <person name="Delcher A.L."/>
            <person name="Delehaunty K."/>
            <person name="Do C.B."/>
            <person name="Ebling H."/>
            <person name="Edwards K."/>
            <person name="Eickbush T."/>
            <person name="Evans J.D."/>
            <person name="Filipski A."/>
            <person name="Findeiss S."/>
            <person name="Freyhult E."/>
            <person name="Fulton L."/>
            <person name="Fulton R."/>
            <person name="Garcia A.C."/>
            <person name="Gardiner A."/>
            <person name="Garfield D.A."/>
            <person name="Garvin B.E."/>
            <person name="Gibson G."/>
            <person name="Gilbert D."/>
            <person name="Gnerre S."/>
            <person name="Godfrey J."/>
            <person name="Good R."/>
            <person name="Gotea V."/>
            <person name="Gravely B."/>
            <person name="Greenberg A.J."/>
            <person name="Griffiths-Jones S."/>
            <person name="Gross S."/>
            <person name="Guigo R."/>
            <person name="Gustafson E.A."/>
            <person name="Haerty W."/>
            <person name="Hahn M.W."/>
            <person name="Halligan D.L."/>
            <person name="Halpern A.L."/>
            <person name="Halter G.M."/>
            <person name="Han M.V."/>
            <person name="Heger A."/>
            <person name="Hillier L."/>
            <person name="Hinrichs A.S."/>
            <person name="Holmes I."/>
            <person name="Hoskins R.A."/>
            <person name="Hubisz M.J."/>
            <person name="Hultmark D."/>
            <person name="Huntley M.A."/>
            <person name="Jaffe D.B."/>
            <person name="Jagadeeshan S."/>
            <person name="Jeck W.R."/>
            <person name="Johnson J."/>
            <person name="Jones C.D."/>
            <person name="Jordan W.C."/>
            <person name="Karpen G.H."/>
            <person name="Kataoka E."/>
            <person name="Keightley P.D."/>
            <person name="Kheradpour P."/>
            <person name="Kirkness E.F."/>
            <person name="Koerich L.B."/>
            <person name="Kristiansen K."/>
            <person name="Kudrna D."/>
            <person name="Kulathinal R.J."/>
            <person name="Kumar S."/>
            <person name="Kwok R."/>
            <person name="Lander E."/>
            <person name="Langley C.H."/>
            <person name="Lapoint R."/>
            <person name="Lazzaro B.P."/>
            <person name="Lee S.J."/>
            <person name="Levesque L."/>
            <person name="Li R."/>
            <person name="Lin C.F."/>
            <person name="Lin M.F."/>
            <person name="Lindblad-Toh K."/>
            <person name="Llopart A."/>
            <person name="Long M."/>
            <person name="Low L."/>
            <person name="Lozovsky E."/>
            <person name="Lu J."/>
            <person name="Luo M."/>
            <person name="Machado C.A."/>
            <person name="Makalowski W."/>
            <person name="Marzo M."/>
            <person name="Matsuda M."/>
            <person name="Matzkin L."/>
            <person name="McAllister B."/>
            <person name="McBride C.S."/>
            <person name="McKernan B."/>
            <person name="McKernan K."/>
            <person name="Mendez-Lago M."/>
            <person name="Minx P."/>
            <person name="Mollenhauer M.U."/>
            <person name="Montooth K."/>
            <person name="Mount S.M."/>
            <person name="Mu X."/>
            <person name="Myers E."/>
            <person name="Negre B."/>
            <person name="Newfeld S."/>
            <person name="Nielsen R."/>
            <person name="Noor M.A."/>
            <person name="O'Grady P."/>
            <person name="Pachter L."/>
            <person name="Papaceit M."/>
            <person name="Parisi M.J."/>
            <person name="Parisi M."/>
            <person name="Parts L."/>
            <person name="Pedersen J.S."/>
            <person name="Pesole G."/>
            <person name="Phillippy A.M."/>
            <person name="Ponting C.P."/>
            <person name="Pop M."/>
            <person name="Porcelli D."/>
            <person name="Powell J.R."/>
            <person name="Prohaska S."/>
            <person name="Pruitt K."/>
            <person name="Puig M."/>
            <person name="Quesneville H."/>
            <person name="Ram K.R."/>
            <person name="Rand D."/>
            <person name="Rasmussen M.D."/>
            <person name="Reed L.K."/>
            <person name="Reenan R."/>
            <person name="Reily A."/>
            <person name="Remington K.A."/>
            <person name="Rieger T.T."/>
            <person name="Ritchie M.G."/>
            <person name="Robin C."/>
            <person name="Rogers Y.H."/>
            <person name="Rohde C."/>
            <person name="Rozas J."/>
            <person name="Rubenfield M.J."/>
            <person name="Ruiz A."/>
            <person name="Russo S."/>
            <person name="Salzberg S.L."/>
            <person name="Sanchez-Gracia A."/>
            <person name="Saranga D.J."/>
            <person name="Sato H."/>
            <person name="Schaeffer S.W."/>
            <person name="Schatz M.C."/>
            <person name="Schlenke T."/>
            <person name="Schwartz R."/>
            <person name="Segarra C."/>
            <person name="Singh R.S."/>
            <person name="Sirot L."/>
            <person name="Sirota M."/>
            <person name="Sisneros N.B."/>
            <person name="Smith C.D."/>
            <person name="Smith T.F."/>
            <person name="Spieth J."/>
            <person name="Stage D.E."/>
            <person name="Stark A."/>
            <person name="Stephan W."/>
            <person name="Strausberg R.L."/>
            <person name="Strempel S."/>
            <person name="Sturgill D."/>
            <person name="Sutton G."/>
            <person name="Sutton G.G."/>
            <person name="Tao W."/>
            <person name="Teichmann S."/>
            <person name="Tobari Y.N."/>
            <person name="Tomimura Y."/>
            <person name="Tsolas J.M."/>
            <person name="Valente V.L."/>
            <person name="Venter E."/>
            <person name="Venter J.C."/>
            <person name="Vicario S."/>
            <person name="Vieira F.G."/>
            <person name="Vilella A.J."/>
            <person name="Villasante A."/>
            <person name="Walenz B."/>
            <person name="Wang J."/>
            <person name="Wasserman M."/>
            <person name="Watts T."/>
            <person name="Wilson D."/>
            <person name="Wilson R.K."/>
            <person name="Wing R.A."/>
            <person name="Wolfner M.F."/>
            <person name="Wong A."/>
            <person name="Wong G.K."/>
            <person name="Wu C.I."/>
            <person name="Wu G."/>
            <person name="Yamamoto D."/>
            <person name="Yang H.P."/>
            <person name="Yang S.P."/>
            <person name="Yorke J.A."/>
            <person name="Yoshida K."/>
            <person name="Zdobnov E."/>
            <person name="Zhang P."/>
            <person name="Zhang Y."/>
            <person name="Zimin A.V."/>
            <person name="Baldwin J."/>
            <person name="Abdouelleil A."/>
            <person name="Abdulkadir J."/>
            <person name="Abebe A."/>
            <person name="Abera B."/>
            <person name="Abreu J."/>
            <person name="Acer S.C."/>
            <person name="Aftuck L."/>
            <person name="Alexander A."/>
            <person name="An P."/>
            <person name="Anderson E."/>
            <person name="Anderson S."/>
            <person name="Arachi H."/>
            <person name="Azer M."/>
            <person name="Bachantsang P."/>
            <person name="Barry A."/>
            <person name="Bayul T."/>
            <person name="Berlin A."/>
            <person name="Bessette D."/>
            <person name="Bloom T."/>
            <person name="Blye J."/>
            <person name="Boguslavskiy L."/>
            <person name="Bonnet C."/>
            <person name="Boukhgalter B."/>
            <person name="Bourzgui I."/>
            <person name="Brown A."/>
            <person name="Cahill P."/>
            <person name="Channer S."/>
            <person name="Cheshatsang Y."/>
            <person name="Chuda L."/>
            <person name="Citroen M."/>
            <person name="Collymore A."/>
            <person name="Cooke P."/>
            <person name="Costello M."/>
            <person name="D'Aco K."/>
            <person name="Daza R."/>
            <person name="De Haan G."/>
            <person name="DeGray S."/>
            <person name="DeMaso C."/>
            <person name="Dhargay N."/>
            <person name="Dooley K."/>
            <person name="Dooley E."/>
            <person name="Doricent M."/>
            <person name="Dorje P."/>
            <person name="Dorjee K."/>
            <person name="Dupes A."/>
            <person name="Elong R."/>
            <person name="Falk J."/>
            <person name="Farina A."/>
            <person name="Faro S."/>
            <person name="Ferguson D."/>
            <person name="Fisher S."/>
            <person name="Foley C.D."/>
            <person name="Franke A."/>
            <person name="Friedrich D."/>
            <person name="Gadbois L."/>
            <person name="Gearin G."/>
            <person name="Gearin C.R."/>
            <person name="Giannoukos G."/>
            <person name="Goode T."/>
            <person name="Graham J."/>
            <person name="Grandbois E."/>
            <person name="Grewal S."/>
            <person name="Gyaltsen K."/>
            <person name="Hafez N."/>
            <person name="Hagos B."/>
            <person name="Hall J."/>
            <person name="Henson C."/>
            <person name="Hollinger A."/>
            <person name="Honan T."/>
            <person name="Huard M.D."/>
            <person name="Hughes L."/>
            <person name="Hurhula B."/>
            <person name="Husby M.E."/>
            <person name="Kamat A."/>
            <person name="Kanga B."/>
            <person name="Kashin S."/>
            <person name="Khazanovich D."/>
            <person name="Kisner P."/>
            <person name="Lance K."/>
            <person name="Lara M."/>
            <person name="Lee W."/>
            <person name="Lennon N."/>
            <person name="Letendre F."/>
            <person name="LeVine R."/>
            <person name="Lipovsky A."/>
            <person name="Liu X."/>
            <person name="Liu J."/>
            <person name="Liu S."/>
            <person name="Lokyitsang T."/>
            <person name="Lokyitsang Y."/>
            <person name="Lubonja R."/>
            <person name="Lui A."/>
            <person name="MacDonald P."/>
            <person name="Magnisalis V."/>
            <person name="Maru K."/>
            <person name="Matthews C."/>
            <person name="McCusker W."/>
            <person name="McDonough S."/>
            <person name="Mehta T."/>
            <person name="Meldrim J."/>
            <person name="Meneus L."/>
            <person name="Mihai O."/>
            <person name="Mihalev A."/>
            <person name="Mihova T."/>
            <person name="Mittelman R."/>
            <person name="Mlenga V."/>
            <person name="Montmayeur A."/>
            <person name="Mulrain L."/>
            <person name="Navidi A."/>
            <person name="Naylor J."/>
            <person name="Negash T."/>
            <person name="Nguyen T."/>
            <person name="Nguyen N."/>
            <person name="Nicol R."/>
            <person name="Norbu C."/>
            <person name="Norbu N."/>
            <person name="Novod N."/>
            <person name="O'Neill B."/>
            <person name="Osman S."/>
            <person name="Markiewicz E."/>
            <person name="Oyono O.L."/>
            <person name="Patti C."/>
            <person name="Phunkhang P."/>
            <person name="Pierre F."/>
            <person name="Priest M."/>
            <person name="Raghuraman S."/>
            <person name="Rege F."/>
            <person name="Reyes R."/>
            <person name="Rise C."/>
            <person name="Rogov P."/>
            <person name="Ross K."/>
            <person name="Ryan E."/>
            <person name="Settipalli S."/>
            <person name="Shea T."/>
            <person name="Sherpa N."/>
            <person name="Shi L."/>
            <person name="Shih D."/>
            <person name="Sparrow T."/>
            <person name="Spaulding J."/>
            <person name="Stalker J."/>
            <person name="Stange-Thomann N."/>
            <person name="Stavropoulos S."/>
            <person name="Stone C."/>
            <person name="Strader C."/>
            <person name="Tesfaye S."/>
            <person name="Thomson T."/>
            <person name="Thoulutsang Y."/>
            <person name="Thoulutsang D."/>
            <person name="Topham K."/>
            <person name="Topping I."/>
            <person name="Tsamla T."/>
            <person name="Vassiliev H."/>
            <person name="Vo A."/>
            <person name="Wangchuk T."/>
            <person name="Wangdi T."/>
            <person name="Weiand M."/>
            <person name="Wilkinson J."/>
            <person name="Wilson A."/>
            <person name="Yadav S."/>
            <person name="Young G."/>
            <person name="Yu Q."/>
            <person name="Zembek L."/>
            <person name="Zhong D."/>
            <person name="Zimmer A."/>
            <person name="Zwirko Z."/>
            <person name="Jaffe D.B."/>
            <person name="Alvarez P."/>
            <person name="Brockman W."/>
            <person name="Butler J."/>
            <person name="Chin C."/>
            <person name="Gnerre S."/>
            <person name="Grabherr M."/>
            <person name="Kleber M."/>
            <person name="Mauceli E."/>
            <person name="MacCallum I."/>
        </authorList>
    </citation>
    <scope>NUCLEOTIDE SEQUENCE [LARGE SCALE GENOMIC DNA]</scope>
    <source>
        <strain evidence="13">Tucson 15287-2541.00</strain>
    </source>
</reference>
<dbReference type="GO" id="GO:0046872">
    <property type="term" value="F:metal ion binding"/>
    <property type="evidence" value="ECO:0007669"/>
    <property type="project" value="UniProtKB-KW"/>
</dbReference>
<sequence length="613" mass="70919">MSSLQLALLCIVLAPLAQCQVDINVAMMGQIYSNLDRSSSPCANLWAHSCGNWSGNYMDNFERAEASYAKAMALVLSGTHDKEGENATHLLQQIRDYFASCVISDQELQLPHELISGHLEWTNAAGRLRKYGVNGVFLDESVDVAYNDSRRYVIQLKMPAQNDHLPMATLSPELQQLDRELRELCRKYRREEPTLQSWTLGELKQQIPQIDWKNYFEALLEVEPKDDQLRVEVSDVGYLRELGTLLQNRSTTSLQLYLTIRLTSFARKANPNTGLWSRVHSCIQHMRAVLPLGMNYIYDRYVYRTRSEDTRQLMEIFTSLRRTFNKYLDYNHMELSPQELDYVRAKLAGVHLKLGNLPDATTSGDFYDSHYASANFSRSDFQHNFWQALRLRTRLQHAPLLQHGAVLQPELYYLNDDVLSARNAPYFEHERNTLTVPLIFMQWPFYDYRLHSVFQYSLMGFILGHELMHGFEQDGILFDATGNESELGLQLRQQPRFQAALKCVQKTPTASLKERLADVNGLQLAYDAFFGIGHDSQRFEYRPYDFERELLAPQLFHLNFAQFFCGRLPLAIDHDMDDVRVNVAESNLKQFSTDFNCQQQAPFTGCEMWRPST</sequence>
<keyword evidence="9" id="KW-0732">Signal</keyword>
<dbReference type="PROSITE" id="PS51885">
    <property type="entry name" value="NEPRILYSIN"/>
    <property type="match status" value="1"/>
</dbReference>